<sequence length="338" mass="36825">MKVAVVGATGLVGGEMLKVLAERNFPVTELLPVASEKSVGQLIDFQDKKYPVVSMDAAIAARPDVAIFSAGGSVSKEQAPRFAEVGTVVIDNSSAWRMDPTKKLVVPEINAKELTPDDKIIANPNCSTIQMVLAVHKLHEAYKIKRIVVSTYQSVTGTGKKAVDQLMAERAGTPDAAPKAYPHPIDLNVLPHIDVFEDNGYTKEEMKMVKETKKIMGDDSIKVTATAVRIPVMGGHSEAINVEFERDFDLQDVYRLLRETDGVEVVDDVANNQYPMPKDAHGKDAVLVGRLRRDESQANTLNMWVVADNLRKGAATNAVQIAEHMIKLGLLKEAVAVS</sequence>
<evidence type="ECO:0000256" key="15">
    <source>
        <dbReference type="HAMAP-Rule" id="MF_02121"/>
    </source>
</evidence>
<dbReference type="AlphaFoldDB" id="A0A5B8A086"/>
<comment type="function">
    <text evidence="15">Catalyzes the NADPH-dependent formation of L-aspartate-semialdehyde (L-ASA) by the reductive dephosphorylation of L-aspartyl-4-phosphate.</text>
</comment>
<dbReference type="NCBIfam" id="NF011456">
    <property type="entry name" value="PRK14874.1"/>
    <property type="match status" value="1"/>
</dbReference>
<dbReference type="NCBIfam" id="TIGR01296">
    <property type="entry name" value="asd_B"/>
    <property type="match status" value="1"/>
</dbReference>
<evidence type="ECO:0000256" key="7">
    <source>
        <dbReference type="ARBA" id="ARBA00022605"/>
    </source>
</evidence>
<dbReference type="GO" id="GO:0051287">
    <property type="term" value="F:NAD binding"/>
    <property type="evidence" value="ECO:0007669"/>
    <property type="project" value="InterPro"/>
</dbReference>
<dbReference type="OrthoDB" id="9805684at2"/>
<dbReference type="SUPFAM" id="SSF51735">
    <property type="entry name" value="NAD(P)-binding Rossmann-fold domains"/>
    <property type="match status" value="1"/>
</dbReference>
<comment type="subunit">
    <text evidence="5 15">Homodimer.</text>
</comment>
<keyword evidence="12 15" id="KW-0457">Lysine biosynthesis</keyword>
<dbReference type="InterPro" id="IPR036291">
    <property type="entry name" value="NAD(P)-bd_dom_sf"/>
</dbReference>
<keyword evidence="9 15" id="KW-0521">NADP</keyword>
<dbReference type="GO" id="GO:0050661">
    <property type="term" value="F:NADP binding"/>
    <property type="evidence" value="ECO:0007669"/>
    <property type="project" value="UniProtKB-UniRule"/>
</dbReference>
<feature type="active site" description="Proton acceptor" evidence="15 16">
    <location>
        <position position="236"/>
    </location>
</feature>
<feature type="binding site" evidence="15">
    <location>
        <position position="153"/>
    </location>
    <ligand>
        <name>substrate</name>
    </ligand>
</feature>
<dbReference type="KEGG" id="hyj:FHG12_11230"/>
<evidence type="ECO:0000259" key="17">
    <source>
        <dbReference type="SMART" id="SM00859"/>
    </source>
</evidence>
<dbReference type="PANTHER" id="PTHR46278">
    <property type="entry name" value="DEHYDROGENASE, PUTATIVE-RELATED"/>
    <property type="match status" value="1"/>
</dbReference>
<keyword evidence="10 15" id="KW-0220">Diaminopimelate biosynthesis</keyword>
<evidence type="ECO:0000256" key="13">
    <source>
        <dbReference type="ARBA" id="ARBA00023167"/>
    </source>
</evidence>
<dbReference type="CDD" id="cd18131">
    <property type="entry name" value="ASADH_C_bac_euk_like"/>
    <property type="match status" value="1"/>
</dbReference>
<dbReference type="RefSeq" id="WP_139515814.1">
    <property type="nucleotide sequence ID" value="NZ_CP040896.1"/>
</dbReference>
<feature type="binding site" evidence="15">
    <location>
        <position position="97"/>
    </location>
    <ligand>
        <name>phosphate</name>
        <dbReference type="ChEBI" id="CHEBI:43474"/>
    </ligand>
</feature>
<dbReference type="CDD" id="cd02316">
    <property type="entry name" value="VcASADH2_like_N"/>
    <property type="match status" value="1"/>
</dbReference>
<proteinExistence type="inferred from homology"/>
<evidence type="ECO:0000256" key="14">
    <source>
        <dbReference type="ARBA" id="ARBA00047891"/>
    </source>
</evidence>
<evidence type="ECO:0000256" key="8">
    <source>
        <dbReference type="ARBA" id="ARBA00022697"/>
    </source>
</evidence>
<evidence type="ECO:0000256" key="10">
    <source>
        <dbReference type="ARBA" id="ARBA00022915"/>
    </source>
</evidence>
<dbReference type="Gene3D" id="3.40.50.720">
    <property type="entry name" value="NAD(P)-binding Rossmann-like Domain"/>
    <property type="match status" value="1"/>
</dbReference>
<keyword evidence="19" id="KW-1185">Reference proteome</keyword>
<dbReference type="UniPathway" id="UPA00034">
    <property type="reaction ID" value="UER00016"/>
</dbReference>
<feature type="binding site" evidence="15">
    <location>
        <position position="229"/>
    </location>
    <ligand>
        <name>substrate</name>
    </ligand>
</feature>
<organism evidence="18 19">
    <name type="scientific">Hymenobacter jejuensis</name>
    <dbReference type="NCBI Taxonomy" id="2502781"/>
    <lineage>
        <taxon>Bacteria</taxon>
        <taxon>Pseudomonadati</taxon>
        <taxon>Bacteroidota</taxon>
        <taxon>Cytophagia</taxon>
        <taxon>Cytophagales</taxon>
        <taxon>Hymenobacteraceae</taxon>
        <taxon>Hymenobacter</taxon>
    </lineage>
</organism>
<evidence type="ECO:0000256" key="12">
    <source>
        <dbReference type="ARBA" id="ARBA00023154"/>
    </source>
</evidence>
<dbReference type="GO" id="GO:0019877">
    <property type="term" value="P:diaminopimelate biosynthetic process"/>
    <property type="evidence" value="ECO:0007669"/>
    <property type="project" value="UniProtKB-UniRule"/>
</dbReference>
<evidence type="ECO:0000313" key="18">
    <source>
        <dbReference type="EMBL" id="QDA60638.1"/>
    </source>
</evidence>
<dbReference type="SUPFAM" id="SSF55347">
    <property type="entry name" value="Glyceraldehyde-3-phosphate dehydrogenase-like, C-terminal domain"/>
    <property type="match status" value="1"/>
</dbReference>
<comment type="similarity">
    <text evidence="4 15">Belongs to the aspartate-semialdehyde dehydrogenase family.</text>
</comment>
<dbReference type="GO" id="GO:0046983">
    <property type="term" value="F:protein dimerization activity"/>
    <property type="evidence" value="ECO:0007669"/>
    <property type="project" value="InterPro"/>
</dbReference>
<dbReference type="SMART" id="SM00859">
    <property type="entry name" value="Semialdhyde_dh"/>
    <property type="match status" value="1"/>
</dbReference>
<protein>
    <recommendedName>
        <fullName evidence="6 15">Aspartate-semialdehyde dehydrogenase</fullName>
        <shortName evidence="15">ASA dehydrogenase</shortName>
        <shortName evidence="15">ASADH</shortName>
        <ecNumber evidence="6 15">1.2.1.11</ecNumber>
    </recommendedName>
    <alternativeName>
        <fullName evidence="15">Aspartate-beta-semialdehyde dehydrogenase</fullName>
    </alternativeName>
</protein>
<dbReference type="GO" id="GO:0009088">
    <property type="term" value="P:threonine biosynthetic process"/>
    <property type="evidence" value="ECO:0007669"/>
    <property type="project" value="UniProtKB-UniRule"/>
</dbReference>
<dbReference type="Pfam" id="PF02774">
    <property type="entry name" value="Semialdhyde_dhC"/>
    <property type="match status" value="1"/>
</dbReference>
<keyword evidence="11 15" id="KW-0560">Oxidoreductase</keyword>
<dbReference type="GO" id="GO:0004073">
    <property type="term" value="F:aspartate-semialdehyde dehydrogenase activity"/>
    <property type="evidence" value="ECO:0007669"/>
    <property type="project" value="UniProtKB-UniRule"/>
</dbReference>
<dbReference type="Proteomes" id="UP000305398">
    <property type="component" value="Chromosome"/>
</dbReference>
<keyword evidence="13 15" id="KW-0486">Methionine biosynthesis</keyword>
<comment type="pathway">
    <text evidence="3 15">Amino-acid biosynthesis; L-threonine biosynthesis; L-threonine from L-aspartate: step 2/5.</text>
</comment>
<evidence type="ECO:0000256" key="6">
    <source>
        <dbReference type="ARBA" id="ARBA00013120"/>
    </source>
</evidence>
<evidence type="ECO:0000256" key="16">
    <source>
        <dbReference type="PIRSR" id="PIRSR000148-1"/>
    </source>
</evidence>
<feature type="binding site" evidence="15">
    <location>
        <position position="309"/>
    </location>
    <ligand>
        <name>NADP(+)</name>
        <dbReference type="ChEBI" id="CHEBI:58349"/>
    </ligand>
</feature>
<evidence type="ECO:0000256" key="1">
    <source>
        <dbReference type="ARBA" id="ARBA00005021"/>
    </source>
</evidence>
<evidence type="ECO:0000256" key="2">
    <source>
        <dbReference type="ARBA" id="ARBA00005076"/>
    </source>
</evidence>
<feature type="domain" description="Semialdehyde dehydrogenase NAD-binding" evidence="17">
    <location>
        <begin position="2"/>
        <end position="117"/>
    </location>
</feature>
<comment type="catalytic activity">
    <reaction evidence="14 15">
        <text>L-aspartate 4-semialdehyde + phosphate + NADP(+) = 4-phospho-L-aspartate + NADPH + H(+)</text>
        <dbReference type="Rhea" id="RHEA:24284"/>
        <dbReference type="ChEBI" id="CHEBI:15378"/>
        <dbReference type="ChEBI" id="CHEBI:43474"/>
        <dbReference type="ChEBI" id="CHEBI:57535"/>
        <dbReference type="ChEBI" id="CHEBI:57783"/>
        <dbReference type="ChEBI" id="CHEBI:58349"/>
        <dbReference type="ChEBI" id="CHEBI:537519"/>
        <dbReference type="EC" id="1.2.1.11"/>
    </reaction>
</comment>
<dbReference type="PIRSF" id="PIRSF000148">
    <property type="entry name" value="ASA_dh"/>
    <property type="match status" value="1"/>
</dbReference>
<comment type="pathway">
    <text evidence="1 15">Amino-acid biosynthesis; L-methionine biosynthesis via de novo pathway; L-homoserine from L-aspartate: step 2/3.</text>
</comment>
<dbReference type="EC" id="1.2.1.11" evidence="6 15"/>
<dbReference type="EMBL" id="CP040896">
    <property type="protein sequence ID" value="QDA60638.1"/>
    <property type="molecule type" value="Genomic_DNA"/>
</dbReference>
<reference evidence="18 19" key="1">
    <citation type="submission" date="2019-06" db="EMBL/GenBank/DDBJ databases">
        <authorList>
            <person name="Srinivasan S."/>
        </authorList>
    </citation>
    <scope>NUCLEOTIDE SEQUENCE [LARGE SCALE GENOMIC DNA]</scope>
    <source>
        <strain evidence="18 19">17J68-5</strain>
    </source>
</reference>
<dbReference type="Pfam" id="PF01118">
    <property type="entry name" value="Semialdhyde_dh"/>
    <property type="match status" value="1"/>
</dbReference>
<dbReference type="InterPro" id="IPR012080">
    <property type="entry name" value="Asp_semialdehyde_DH"/>
</dbReference>
<name>A0A5B8A086_9BACT</name>
<dbReference type="InterPro" id="IPR000534">
    <property type="entry name" value="Semialdehyde_DH_NAD-bd"/>
</dbReference>
<evidence type="ECO:0000256" key="5">
    <source>
        <dbReference type="ARBA" id="ARBA00011738"/>
    </source>
</evidence>
<dbReference type="HAMAP" id="MF_02121">
    <property type="entry name" value="ASADH"/>
    <property type="match status" value="1"/>
</dbReference>
<dbReference type="PANTHER" id="PTHR46278:SF2">
    <property type="entry name" value="ASPARTATE-SEMIALDEHYDE DEHYDROGENASE"/>
    <property type="match status" value="1"/>
</dbReference>
<comment type="pathway">
    <text evidence="2 15">Amino-acid biosynthesis; L-lysine biosynthesis via DAP pathway; (S)-tetrahydrodipicolinate from L-aspartate: step 2/4.</text>
</comment>
<feature type="active site" description="Acyl-thioester intermediate" evidence="15 16">
    <location>
        <position position="126"/>
    </location>
</feature>
<dbReference type="GO" id="GO:0009089">
    <property type="term" value="P:lysine biosynthetic process via diaminopimelate"/>
    <property type="evidence" value="ECO:0007669"/>
    <property type="project" value="UniProtKB-UniRule"/>
</dbReference>
<dbReference type="UniPathway" id="UPA00050">
    <property type="reaction ID" value="UER00463"/>
</dbReference>
<dbReference type="InterPro" id="IPR005986">
    <property type="entry name" value="Asp_semialdehyde_DH_beta"/>
</dbReference>
<evidence type="ECO:0000256" key="3">
    <source>
        <dbReference type="ARBA" id="ARBA00005097"/>
    </source>
</evidence>
<evidence type="ECO:0000313" key="19">
    <source>
        <dbReference type="Proteomes" id="UP000305398"/>
    </source>
</evidence>
<accession>A0A5B8A086</accession>
<dbReference type="GO" id="GO:0071266">
    <property type="term" value="P:'de novo' L-methionine biosynthetic process"/>
    <property type="evidence" value="ECO:0007669"/>
    <property type="project" value="UniProtKB-UniRule"/>
</dbReference>
<comment type="caution">
    <text evidence="15">Lacks conserved residue(s) required for the propagation of feature annotation.</text>
</comment>
<evidence type="ECO:0000256" key="4">
    <source>
        <dbReference type="ARBA" id="ARBA00010584"/>
    </source>
</evidence>
<dbReference type="GO" id="GO:0009097">
    <property type="term" value="P:isoleucine biosynthetic process"/>
    <property type="evidence" value="ECO:0007669"/>
    <property type="project" value="UniProtKB-UniRule"/>
</dbReference>
<dbReference type="UniPathway" id="UPA00051">
    <property type="reaction ID" value="UER00464"/>
</dbReference>
<feature type="binding site" evidence="15">
    <location>
        <begin position="37"/>
        <end position="38"/>
    </location>
    <ligand>
        <name>NADP(+)</name>
        <dbReference type="ChEBI" id="CHEBI:58349"/>
    </ligand>
</feature>
<keyword evidence="8 15" id="KW-0791">Threonine biosynthesis</keyword>
<dbReference type="InterPro" id="IPR012280">
    <property type="entry name" value="Semialdhyde_DH_dimer_dom"/>
</dbReference>
<evidence type="ECO:0000256" key="11">
    <source>
        <dbReference type="ARBA" id="ARBA00023002"/>
    </source>
</evidence>
<dbReference type="Gene3D" id="3.30.360.10">
    <property type="entry name" value="Dihydrodipicolinate Reductase, domain 2"/>
    <property type="match status" value="1"/>
</dbReference>
<gene>
    <name evidence="15" type="primary">asd</name>
    <name evidence="18" type="ORF">FHG12_11230</name>
</gene>
<keyword evidence="7 15" id="KW-0028">Amino-acid biosynthesis</keyword>
<evidence type="ECO:0000256" key="9">
    <source>
        <dbReference type="ARBA" id="ARBA00022857"/>
    </source>
</evidence>
<feature type="binding site" evidence="15">
    <location>
        <begin position="9"/>
        <end position="12"/>
    </location>
    <ligand>
        <name>NADP(+)</name>
        <dbReference type="ChEBI" id="CHEBI:58349"/>
    </ligand>
</feature>